<dbReference type="CDD" id="cd01630">
    <property type="entry name" value="HAD_KDO-like"/>
    <property type="match status" value="1"/>
</dbReference>
<comment type="subunit">
    <text evidence="4 12">Homotetramer.</text>
</comment>
<evidence type="ECO:0000256" key="8">
    <source>
        <dbReference type="ARBA" id="ARBA00022801"/>
    </source>
</evidence>
<evidence type="ECO:0000256" key="13">
    <source>
        <dbReference type="PIRSR" id="PIRSR006118-2"/>
    </source>
</evidence>
<proteinExistence type="inferred from homology"/>
<feature type="binding site" evidence="13">
    <location>
        <position position="30"/>
    </location>
    <ligand>
        <name>substrate</name>
    </ligand>
</feature>
<comment type="cofactor">
    <cofactor evidence="2 12 13">
        <name>Mg(2+)</name>
        <dbReference type="ChEBI" id="CHEBI:18420"/>
    </cofactor>
</comment>
<keyword evidence="10 12" id="KW-0448">Lipopolysaccharide biosynthesis</keyword>
<dbReference type="PANTHER" id="PTHR21485">
    <property type="entry name" value="HAD SUPERFAMILY MEMBERS CMAS AND KDSC"/>
    <property type="match status" value="1"/>
</dbReference>
<evidence type="ECO:0000256" key="6">
    <source>
        <dbReference type="ARBA" id="ARBA00020092"/>
    </source>
</evidence>
<dbReference type="Proteomes" id="UP000664654">
    <property type="component" value="Unassembled WGS sequence"/>
</dbReference>
<dbReference type="InterPro" id="IPR023214">
    <property type="entry name" value="HAD_sf"/>
</dbReference>
<dbReference type="GO" id="GO:0019143">
    <property type="term" value="F:3-deoxy-manno-octulosonate-8-phosphatase activity"/>
    <property type="evidence" value="ECO:0007669"/>
    <property type="project" value="UniProtKB-UniRule"/>
</dbReference>
<dbReference type="AlphaFoldDB" id="A0A939IPY7"/>
<comment type="similarity">
    <text evidence="3 12">Belongs to the KdsC family.</text>
</comment>
<dbReference type="SFLD" id="SFLDG01138">
    <property type="entry name" value="C1.6.2:_Deoxy-d-mannose-octulo"/>
    <property type="match status" value="1"/>
</dbReference>
<evidence type="ECO:0000256" key="4">
    <source>
        <dbReference type="ARBA" id="ARBA00011881"/>
    </source>
</evidence>
<evidence type="ECO:0000256" key="10">
    <source>
        <dbReference type="ARBA" id="ARBA00022985"/>
    </source>
</evidence>
<dbReference type="InterPro" id="IPR050793">
    <property type="entry name" value="CMP-NeuNAc_synthase"/>
</dbReference>
<dbReference type="PIRSF" id="PIRSF006118">
    <property type="entry name" value="KDO8-P_Ptase"/>
    <property type="match status" value="1"/>
</dbReference>
<dbReference type="SFLD" id="SFLDG01136">
    <property type="entry name" value="C1.6:_Phosphoserine_Phosphatas"/>
    <property type="match status" value="1"/>
</dbReference>
<dbReference type="RefSeq" id="WP_206572155.1">
    <property type="nucleotide sequence ID" value="NZ_JAFKCV010000001.1"/>
</dbReference>
<keyword evidence="7 12" id="KW-0479">Metal-binding</keyword>
<evidence type="ECO:0000256" key="1">
    <source>
        <dbReference type="ARBA" id="ARBA00000898"/>
    </source>
</evidence>
<reference evidence="14" key="1">
    <citation type="submission" date="2021-03" db="EMBL/GenBank/DDBJ databases">
        <title>novel species isolated from a fishpond in China.</title>
        <authorList>
            <person name="Lu H."/>
            <person name="Cai Z."/>
        </authorList>
    </citation>
    <scope>NUCLEOTIDE SEQUENCE</scope>
    <source>
        <strain evidence="14">JCM 30855</strain>
    </source>
</reference>
<evidence type="ECO:0000256" key="12">
    <source>
        <dbReference type="PIRNR" id="PIRNR006118"/>
    </source>
</evidence>
<evidence type="ECO:0000256" key="3">
    <source>
        <dbReference type="ARBA" id="ARBA00005893"/>
    </source>
</evidence>
<dbReference type="Pfam" id="PF08282">
    <property type="entry name" value="Hydrolase_3"/>
    <property type="match status" value="1"/>
</dbReference>
<evidence type="ECO:0000256" key="7">
    <source>
        <dbReference type="ARBA" id="ARBA00022723"/>
    </source>
</evidence>
<protein>
    <recommendedName>
        <fullName evidence="6 12">3-deoxy-D-manno-octulosonate 8-phosphate phosphatase KdsC</fullName>
        <ecNumber evidence="5 12">3.1.3.45</ecNumber>
    </recommendedName>
    <alternativeName>
        <fullName evidence="11 12">KDO 8-P phosphatase</fullName>
    </alternativeName>
</protein>
<dbReference type="SFLD" id="SFLDS00003">
    <property type="entry name" value="Haloacid_Dehalogenase"/>
    <property type="match status" value="1"/>
</dbReference>
<dbReference type="SUPFAM" id="SSF56784">
    <property type="entry name" value="HAD-like"/>
    <property type="match status" value="1"/>
</dbReference>
<dbReference type="GO" id="GO:0046872">
    <property type="term" value="F:metal ion binding"/>
    <property type="evidence" value="ECO:0007669"/>
    <property type="project" value="UniProtKB-UniRule"/>
</dbReference>
<dbReference type="GO" id="GO:0009103">
    <property type="term" value="P:lipopolysaccharide biosynthetic process"/>
    <property type="evidence" value="ECO:0007669"/>
    <property type="project" value="UniProtKB-UniRule"/>
</dbReference>
<keyword evidence="8 12" id="KW-0378">Hydrolase</keyword>
<evidence type="ECO:0000313" key="14">
    <source>
        <dbReference type="EMBL" id="MBN7824057.1"/>
    </source>
</evidence>
<evidence type="ECO:0000256" key="11">
    <source>
        <dbReference type="ARBA" id="ARBA00031051"/>
    </source>
</evidence>
<sequence>MNSIQTLYGQLTPALFQMFKQIRLLVCDVDGIFSDGRIYLGNGGEEYKAFHTRDGYGVKALLKNHIQVAVITGRKSRIVEDRMRALGLTHIVQGTEHKRDAMQCLMDELNLASHQVAAMGDDMPDKGMFELAALKICVPDGHPYMQQKADYITQCPGGFGAVREVCDQILHAHHLLEAVHGSSV</sequence>
<dbReference type="EC" id="3.1.3.45" evidence="5 12"/>
<comment type="caution">
    <text evidence="14">The sequence shown here is derived from an EMBL/GenBank/DDBJ whole genome shotgun (WGS) entry which is preliminary data.</text>
</comment>
<name>A0A939IPY7_9ALTE</name>
<comment type="function">
    <text evidence="12">Catalyzes the hydrolysis of 3-deoxy-D-manno-octulosonate 8-phosphate (KDO 8-P) to 3-deoxy-D-manno-octulosonate (KDO) and inorganic phosphate.</text>
</comment>
<comment type="catalytic activity">
    <reaction evidence="1 12">
        <text>3-deoxy-alpha-D-manno-2-octulosonate-8-phosphate + H2O = 3-deoxy-alpha-D-manno-oct-2-ulosonate + phosphate</text>
        <dbReference type="Rhea" id="RHEA:11500"/>
        <dbReference type="ChEBI" id="CHEBI:15377"/>
        <dbReference type="ChEBI" id="CHEBI:43474"/>
        <dbReference type="ChEBI" id="CHEBI:85985"/>
        <dbReference type="ChEBI" id="CHEBI:85986"/>
        <dbReference type="EC" id="3.1.3.45"/>
    </reaction>
</comment>
<keyword evidence="15" id="KW-1185">Reference proteome</keyword>
<dbReference type="InterPro" id="IPR036412">
    <property type="entry name" value="HAD-like_sf"/>
</dbReference>
<organism evidence="14 15">
    <name type="scientific">Bowmanella dokdonensis</name>
    <dbReference type="NCBI Taxonomy" id="751969"/>
    <lineage>
        <taxon>Bacteria</taxon>
        <taxon>Pseudomonadati</taxon>
        <taxon>Pseudomonadota</taxon>
        <taxon>Gammaproteobacteria</taxon>
        <taxon>Alteromonadales</taxon>
        <taxon>Alteromonadaceae</taxon>
        <taxon>Bowmanella</taxon>
    </lineage>
</organism>
<evidence type="ECO:0000313" key="15">
    <source>
        <dbReference type="Proteomes" id="UP000664654"/>
    </source>
</evidence>
<dbReference type="EMBL" id="JAFKCV010000001">
    <property type="protein sequence ID" value="MBN7824057.1"/>
    <property type="molecule type" value="Genomic_DNA"/>
</dbReference>
<dbReference type="InterPro" id="IPR010023">
    <property type="entry name" value="KdsC_fam"/>
</dbReference>
<dbReference type="GO" id="GO:0008781">
    <property type="term" value="F:N-acylneuraminate cytidylyltransferase activity"/>
    <property type="evidence" value="ECO:0007669"/>
    <property type="project" value="TreeGrafter"/>
</dbReference>
<evidence type="ECO:0000256" key="2">
    <source>
        <dbReference type="ARBA" id="ARBA00001946"/>
    </source>
</evidence>
<dbReference type="NCBIfam" id="TIGR01670">
    <property type="entry name" value="KdsC-phosphatas"/>
    <property type="match status" value="1"/>
</dbReference>
<feature type="binding site" evidence="13">
    <location>
        <position position="121"/>
    </location>
    <ligand>
        <name>Mg(2+)</name>
        <dbReference type="ChEBI" id="CHEBI:18420"/>
    </ligand>
</feature>
<dbReference type="NCBIfam" id="NF007019">
    <property type="entry name" value="PRK09484.1"/>
    <property type="match status" value="1"/>
</dbReference>
<dbReference type="Gene3D" id="3.40.50.1000">
    <property type="entry name" value="HAD superfamily/HAD-like"/>
    <property type="match status" value="1"/>
</dbReference>
<dbReference type="FunFam" id="3.40.50.1000:FF:000029">
    <property type="entry name" value="3-deoxy-D-manno-octulosonate 8-phosphate phosphatase KdsC"/>
    <property type="match status" value="1"/>
</dbReference>
<accession>A0A939IPY7</accession>
<gene>
    <name evidence="14" type="primary">kdsC</name>
    <name evidence="14" type="ORF">J0A66_02350</name>
</gene>
<evidence type="ECO:0000256" key="5">
    <source>
        <dbReference type="ARBA" id="ARBA00013066"/>
    </source>
</evidence>
<keyword evidence="9 12" id="KW-0460">Magnesium</keyword>
<dbReference type="PANTHER" id="PTHR21485:SF6">
    <property type="entry name" value="N-ACYLNEURAMINATE CYTIDYLYLTRANSFERASE-RELATED"/>
    <property type="match status" value="1"/>
</dbReference>
<feature type="binding site" evidence="13">
    <location>
        <position position="28"/>
    </location>
    <ligand>
        <name>Mg(2+)</name>
        <dbReference type="ChEBI" id="CHEBI:18420"/>
    </ligand>
</feature>
<evidence type="ECO:0000256" key="9">
    <source>
        <dbReference type="ARBA" id="ARBA00022842"/>
    </source>
</evidence>